<gene>
    <name evidence="1" type="ORF">ACEZDG_28285</name>
</gene>
<proteinExistence type="predicted"/>
<keyword evidence="2" id="KW-1185">Reference proteome</keyword>
<evidence type="ECO:0000313" key="2">
    <source>
        <dbReference type="Proteomes" id="UP001592582"/>
    </source>
</evidence>
<dbReference type="SUPFAM" id="SSF50956">
    <property type="entry name" value="Thermostable phytase (3-phytase)"/>
    <property type="match status" value="1"/>
</dbReference>
<accession>A0ABV6VHH3</accession>
<dbReference type="Proteomes" id="UP001592582">
    <property type="component" value="Unassembled WGS sequence"/>
</dbReference>
<dbReference type="EMBL" id="JBHEZX010000015">
    <property type="protein sequence ID" value="MFC1413172.1"/>
    <property type="molecule type" value="Genomic_DNA"/>
</dbReference>
<protein>
    <submittedName>
        <fullName evidence="1">Uncharacterized protein</fullName>
    </submittedName>
</protein>
<comment type="caution">
    <text evidence="1">The sequence shown here is derived from an EMBL/GenBank/DDBJ whole genome shotgun (WGS) entry which is preliminary data.</text>
</comment>
<evidence type="ECO:0000313" key="1">
    <source>
        <dbReference type="EMBL" id="MFC1413172.1"/>
    </source>
</evidence>
<sequence>MELRPITGRRRIAALVTTVTAVAGAMVLALTPGTASAVTTWHTGSGRPALAVVGNRLYVAWAGSSGTAAAKELVFGYSTNQGADIVKLDSTEHVPQDEGAAIDGDGTGAYVAWPAGDNGDTLTAFYYSGTAKTCRTAFTGVTSPHAPALVNDRAGNRYLAWTDPSGHVNVGRLDSSGCATTHTLALTDRHTFADTSPAGPALMFDESGSSNLGVVIAWTGTDPAHTLDVATYNSNGTLTARSHVTSPVGATDGPGLSFADSDVYIGFRGTDGGFHLAYSEGCNPTCFNDASSGNPQASGGIGMVGGYRVANLWSYFDATGHLVISHF</sequence>
<reference evidence="1 2" key="1">
    <citation type="submission" date="2024-09" db="EMBL/GenBank/DDBJ databases">
        <authorList>
            <person name="Lee S.D."/>
        </authorList>
    </citation>
    <scope>NUCLEOTIDE SEQUENCE [LARGE SCALE GENOMIC DNA]</scope>
    <source>
        <strain evidence="1 2">N1-1</strain>
    </source>
</reference>
<organism evidence="1 2">
    <name type="scientific">Streptacidiphilus alkalitolerans</name>
    <dbReference type="NCBI Taxonomy" id="3342712"/>
    <lineage>
        <taxon>Bacteria</taxon>
        <taxon>Bacillati</taxon>
        <taxon>Actinomycetota</taxon>
        <taxon>Actinomycetes</taxon>
        <taxon>Kitasatosporales</taxon>
        <taxon>Streptomycetaceae</taxon>
        <taxon>Streptacidiphilus</taxon>
    </lineage>
</organism>
<name>A0ABV6VHH3_9ACTN</name>